<accession>A0A7U2F9D9</accession>
<name>A0A7U2F9D9_PHANO</name>
<reference evidence="3" key="1">
    <citation type="journal article" date="2021" name="BMC Genomics">
        <title>Chromosome-level genome assembly and manually-curated proteome of model necrotroph Parastagonospora nodorum Sn15 reveals a genome-wide trove of candidate effector homologs, and redundancy of virulence-related functions within an accessory chromosome.</title>
        <authorList>
            <person name="Bertazzoni S."/>
            <person name="Jones D.A.B."/>
            <person name="Phan H.T."/>
            <person name="Tan K.-C."/>
            <person name="Hane J.K."/>
        </authorList>
    </citation>
    <scope>NUCLEOTIDE SEQUENCE [LARGE SCALE GENOMIC DNA]</scope>
    <source>
        <strain evidence="3">SN15 / ATCC MYA-4574 / FGSC 10173)</strain>
    </source>
</reference>
<gene>
    <name evidence="2" type="ORF">JI435_152810</name>
</gene>
<evidence type="ECO:0000313" key="2">
    <source>
        <dbReference type="EMBL" id="QRD01124.1"/>
    </source>
</evidence>
<keyword evidence="3" id="KW-1185">Reference proteome</keyword>
<evidence type="ECO:0000256" key="1">
    <source>
        <dbReference type="SAM" id="MobiDB-lite"/>
    </source>
</evidence>
<evidence type="ECO:0000313" key="3">
    <source>
        <dbReference type="Proteomes" id="UP000663193"/>
    </source>
</evidence>
<organism evidence="2 3">
    <name type="scientific">Phaeosphaeria nodorum (strain SN15 / ATCC MYA-4574 / FGSC 10173)</name>
    <name type="common">Glume blotch fungus</name>
    <name type="synonym">Parastagonospora nodorum</name>
    <dbReference type="NCBI Taxonomy" id="321614"/>
    <lineage>
        <taxon>Eukaryota</taxon>
        <taxon>Fungi</taxon>
        <taxon>Dikarya</taxon>
        <taxon>Ascomycota</taxon>
        <taxon>Pezizomycotina</taxon>
        <taxon>Dothideomycetes</taxon>
        <taxon>Pleosporomycetidae</taxon>
        <taxon>Pleosporales</taxon>
        <taxon>Pleosporineae</taxon>
        <taxon>Phaeosphaeriaceae</taxon>
        <taxon>Parastagonospora</taxon>
    </lineage>
</organism>
<sequence>MSSLNQKRLTLSSWQVNVNVCRVNRSLQLNESSVPIRSNPASLMTSKPRKPFSSPSVTSSTPSRSALSLKQLTDRQDDGLGQIWSRGAAALPRNTPQSSQCALQKFNLCDSATYSMLPYIIQAV</sequence>
<dbReference type="VEuPathDB" id="FungiDB:JI435_152810"/>
<dbReference type="RefSeq" id="XP_001805437.1">
    <property type="nucleotide sequence ID" value="XM_001805385.1"/>
</dbReference>
<dbReference type="Proteomes" id="UP000663193">
    <property type="component" value="Chromosome 11"/>
</dbReference>
<proteinExistence type="predicted"/>
<dbReference type="KEGG" id="pno:SNOG_15281"/>
<dbReference type="AlphaFoldDB" id="A0A7U2F9D9"/>
<protein>
    <submittedName>
        <fullName evidence="2">Uncharacterized protein</fullName>
    </submittedName>
</protein>
<dbReference type="EMBL" id="CP069033">
    <property type="protein sequence ID" value="QRD01124.1"/>
    <property type="molecule type" value="Genomic_DNA"/>
</dbReference>
<feature type="region of interest" description="Disordered" evidence="1">
    <location>
        <begin position="37"/>
        <end position="72"/>
    </location>
</feature>
<feature type="compositionally biased region" description="Low complexity" evidence="1">
    <location>
        <begin position="53"/>
        <end position="69"/>
    </location>
</feature>